<comment type="similarity">
    <text evidence="1">Belongs to the N(4)/N(6)-methyltransferase family.</text>
</comment>
<evidence type="ECO:0000256" key="1">
    <source>
        <dbReference type="ARBA" id="ARBA00006594"/>
    </source>
</evidence>
<gene>
    <name evidence="8" type="ORF">G3480_06160</name>
</gene>
<reference evidence="9" key="1">
    <citation type="journal article" date="2020" name="Microbiol. Resour. Announc.">
        <title>Draft Genome Sequences of Thiorhodococcus mannitoliphagus and Thiorhodococcus minor, Purple Sulfur Photosynthetic Bacteria in the Gammaproteobacterial Family Chromatiaceae.</title>
        <authorList>
            <person name="Aviles F.A."/>
            <person name="Meyer T.E."/>
            <person name="Kyndt J.A."/>
        </authorList>
    </citation>
    <scope>NUCLEOTIDE SEQUENCE [LARGE SCALE GENOMIC DNA]</scope>
    <source>
        <strain evidence="9">DSM 18266</strain>
    </source>
</reference>
<name>A0A6P1DV25_9GAMM</name>
<reference evidence="8 9" key="2">
    <citation type="submission" date="2020-02" db="EMBL/GenBank/DDBJ databases">
        <title>Genome sequences of Thiorhodococcus mannitoliphagus and Thiorhodococcus minor, purple sulfur photosynthetic bacteria in the gammaproteobacterial family, Chromatiaceae.</title>
        <authorList>
            <person name="Aviles F.A."/>
            <person name="Meyer T.E."/>
            <person name="Kyndt J.A."/>
        </authorList>
    </citation>
    <scope>NUCLEOTIDE SEQUENCE [LARGE SCALE GENOMIC DNA]</scope>
    <source>
        <strain evidence="8 9">DSM 18266</strain>
    </source>
</reference>
<dbReference type="GO" id="GO:0009007">
    <property type="term" value="F:site-specific DNA-methyltransferase (adenine-specific) activity"/>
    <property type="evidence" value="ECO:0007669"/>
    <property type="project" value="UniProtKB-EC"/>
</dbReference>
<dbReference type="InterPro" id="IPR002295">
    <property type="entry name" value="N4/N6-MTase_EcoPI_Mod-like"/>
</dbReference>
<evidence type="ECO:0000256" key="2">
    <source>
        <dbReference type="ARBA" id="ARBA00011900"/>
    </source>
</evidence>
<keyword evidence="9" id="KW-1185">Reference proteome</keyword>
<dbReference type="GO" id="GO:0008170">
    <property type="term" value="F:N-methyltransferase activity"/>
    <property type="evidence" value="ECO:0007669"/>
    <property type="project" value="InterPro"/>
</dbReference>
<comment type="catalytic activity">
    <reaction evidence="6">
        <text>a 2'-deoxyadenosine in DNA + S-adenosyl-L-methionine = an N(6)-methyl-2'-deoxyadenosine in DNA + S-adenosyl-L-homocysteine + H(+)</text>
        <dbReference type="Rhea" id="RHEA:15197"/>
        <dbReference type="Rhea" id="RHEA-COMP:12418"/>
        <dbReference type="Rhea" id="RHEA-COMP:12419"/>
        <dbReference type="ChEBI" id="CHEBI:15378"/>
        <dbReference type="ChEBI" id="CHEBI:57856"/>
        <dbReference type="ChEBI" id="CHEBI:59789"/>
        <dbReference type="ChEBI" id="CHEBI:90615"/>
        <dbReference type="ChEBI" id="CHEBI:90616"/>
        <dbReference type="EC" id="2.1.1.72"/>
    </reaction>
</comment>
<dbReference type="InterPro" id="IPR002941">
    <property type="entry name" value="DNA_methylase_N4/N6"/>
</dbReference>
<evidence type="ECO:0000256" key="6">
    <source>
        <dbReference type="ARBA" id="ARBA00047942"/>
    </source>
</evidence>
<evidence type="ECO:0000313" key="8">
    <source>
        <dbReference type="EMBL" id="NEX19902.1"/>
    </source>
</evidence>
<dbReference type="RefSeq" id="WP_164652801.1">
    <property type="nucleotide sequence ID" value="NZ_JAAIJR010000018.1"/>
</dbReference>
<dbReference type="AlphaFoldDB" id="A0A6P1DV25"/>
<keyword evidence="5" id="KW-0949">S-adenosyl-L-methionine</keyword>
<comment type="caution">
    <text evidence="8">The sequence shown here is derived from an EMBL/GenBank/DDBJ whole genome shotgun (WGS) entry which is preliminary data.</text>
</comment>
<sequence>MSEAYKKLIKTLRTLFEMDKADLDFGIYRILNQKRDEIERFLENDLLPQVKAAFADYATSGTSELQTKLDDAIEQATQFGAPNPEQTPAVLAIKAQLANAIDLTAVENEIYSHLYTFFSRYYDQGDFISQRRYKSDTYAIPYEGEEVKLYWANHDQYYVKSSEHLRDYAFTAHGKDGKTVRIKLIEADTEKDNVKAKKDEERRFVLDAEQPLALDSDELQVRFHYIPVGKKKQDALNAEAVKTIFAQKGFDAWLDLLRTPAPTEANPKRTLLEKHLSDYTARNTFDYFIHKDLGGFLRRELDFYVKNEVMYLDDIDDASFDVTQAHLRKIKVLRAIAHKLIRMLAQMEDFQKTLWLKKKFVVETNYLVTMDLVPNQFWSEILENKKQLAEWKHLFGISDLSTQSPSEAQAFLEAHPTIAIDTSHFSSFFRDQLISAIEDFESSLTGILLRSDNFHALGLLVDYLQKQVKCIYIDPPYNTSASAILYKNDYKHSSWCTMMRDRLSIAKHTLKLDGAIFVSIDKTERTVLEHSLDAVFGEDNHIEELIWTQATANGQLPNYSTNHEYVEVYARSRTHVERDAEMFREPKPGYAEMMDLIMRIGKDYPPVDKIQVEIKNLFNEHIIEYKNELELEGKNFDDEAKRQDPWRGIYPYNKAEYRDSNGAFVDESIAREANAEIWVWSEISAAAPASKQSPTTKDPNHFNFRYYKPPHPVTGKVCSCPRSGWKFPYKPDPSKPSRKSFTGLARDDRIAWGNDESKLPRTKGFLHEVETNIGTSVFYEYNDGESEITEMFAESGLFLSPKSSRFVKKFVAQAAKKDDWVMDFFGGSGSSGHAVLQQNREDSGNRKMVLVEMGHHFDDLLVPRMKKAIYSSTWKQGKPNGSGARRQLMKYQRLESYEDTLNNLLIRSRSKAQADLLDDNPALREDYLLGYWLDVETAESPSLLNVDQFENPFDYKLNIATGSVGAFKSTRVDLVETFNYLLGLRVKHIDTIRGFKIVTGTNPQDESVLVIWRTLAEHDNTTLEAFMEKSKYHPRDTEFDHVYVNGDHTLEDPHSKVKMTEIEFKRLMFDVRDL</sequence>
<dbReference type="InterPro" id="IPR029063">
    <property type="entry name" value="SAM-dependent_MTases_sf"/>
</dbReference>
<dbReference type="Proteomes" id="UP000471640">
    <property type="component" value="Unassembled WGS sequence"/>
</dbReference>
<dbReference type="PRINTS" id="PR00506">
    <property type="entry name" value="D21N6MTFRASE"/>
</dbReference>
<evidence type="ECO:0000256" key="3">
    <source>
        <dbReference type="ARBA" id="ARBA00022603"/>
    </source>
</evidence>
<dbReference type="Gene3D" id="3.40.50.150">
    <property type="entry name" value="Vaccinia Virus protein VP39"/>
    <property type="match status" value="1"/>
</dbReference>
<dbReference type="GO" id="GO:0003677">
    <property type="term" value="F:DNA binding"/>
    <property type="evidence" value="ECO:0007669"/>
    <property type="project" value="InterPro"/>
</dbReference>
<dbReference type="PROSITE" id="PS00092">
    <property type="entry name" value="N6_MTASE"/>
    <property type="match status" value="1"/>
</dbReference>
<keyword evidence="4 8" id="KW-0808">Transferase</keyword>
<dbReference type="Pfam" id="PF01555">
    <property type="entry name" value="N6_N4_Mtase"/>
    <property type="match status" value="1"/>
</dbReference>
<evidence type="ECO:0000256" key="5">
    <source>
        <dbReference type="ARBA" id="ARBA00022691"/>
    </source>
</evidence>
<dbReference type="SUPFAM" id="SSF53335">
    <property type="entry name" value="S-adenosyl-L-methionine-dependent methyltransferases"/>
    <property type="match status" value="1"/>
</dbReference>
<protein>
    <recommendedName>
        <fullName evidence="2">site-specific DNA-methyltransferase (adenine-specific)</fullName>
        <ecNumber evidence="2">2.1.1.72</ecNumber>
    </recommendedName>
</protein>
<evidence type="ECO:0000259" key="7">
    <source>
        <dbReference type="Pfam" id="PF01555"/>
    </source>
</evidence>
<evidence type="ECO:0000256" key="4">
    <source>
        <dbReference type="ARBA" id="ARBA00022679"/>
    </source>
</evidence>
<accession>A0A6P1DV25</accession>
<feature type="domain" description="DNA methylase N-4/N-6" evidence="7">
    <location>
        <begin position="468"/>
        <end position="849"/>
    </location>
</feature>
<dbReference type="GO" id="GO:0032259">
    <property type="term" value="P:methylation"/>
    <property type="evidence" value="ECO:0007669"/>
    <property type="project" value="UniProtKB-KW"/>
</dbReference>
<evidence type="ECO:0000313" key="9">
    <source>
        <dbReference type="Proteomes" id="UP000471640"/>
    </source>
</evidence>
<dbReference type="EMBL" id="JAAIJR010000018">
    <property type="protein sequence ID" value="NEX19902.1"/>
    <property type="molecule type" value="Genomic_DNA"/>
</dbReference>
<organism evidence="8 9">
    <name type="scientific">Thiorhodococcus mannitoliphagus</name>
    <dbReference type="NCBI Taxonomy" id="329406"/>
    <lineage>
        <taxon>Bacteria</taxon>
        <taxon>Pseudomonadati</taxon>
        <taxon>Pseudomonadota</taxon>
        <taxon>Gammaproteobacteria</taxon>
        <taxon>Chromatiales</taxon>
        <taxon>Chromatiaceae</taxon>
        <taxon>Thiorhodococcus</taxon>
    </lineage>
</organism>
<dbReference type="EC" id="2.1.1.72" evidence="2"/>
<proteinExistence type="inferred from homology"/>
<keyword evidence="3 8" id="KW-0489">Methyltransferase</keyword>
<dbReference type="InterPro" id="IPR002052">
    <property type="entry name" value="DNA_methylase_N6_adenine_CS"/>
</dbReference>